<evidence type="ECO:0000313" key="3">
    <source>
        <dbReference type="Proteomes" id="UP000251666"/>
    </source>
</evidence>
<keyword evidence="1" id="KW-0812">Transmembrane</keyword>
<dbReference type="KEGG" id="pthv:CE140_08585"/>
<evidence type="ECO:0000256" key="1">
    <source>
        <dbReference type="SAM" id="Phobius"/>
    </source>
</evidence>
<protein>
    <submittedName>
        <fullName evidence="2">Cellulose biosynthesis protein BcsG</fullName>
    </submittedName>
</protein>
<accession>A0A2Z4ZP91</accession>
<dbReference type="RefSeq" id="WP_208666892.1">
    <property type="nucleotide sequence ID" value="NZ_CP022201.1"/>
</dbReference>
<feature type="transmembrane region" description="Helical" evidence="1">
    <location>
        <begin position="110"/>
        <end position="129"/>
    </location>
</feature>
<reference evidence="3" key="1">
    <citation type="journal article" date="2021" name="Front. Microbiol.">
        <title>Genomic Analysis of the 1-Aminocyclopropane-1-Carboxylate Deaminase-Producing Pseudomonas thivervalensis SC5 Reveals Its Multifaceted Roles in Soil and in Beneficial Interactions With Plants.</title>
        <authorList>
            <person name="Nascimento F.X."/>
            <person name="Uron P."/>
            <person name="Glick B.R."/>
            <person name="Giachini A."/>
            <person name="Rossi M.J."/>
        </authorList>
    </citation>
    <scope>NUCLEOTIDE SEQUENCE [LARGE SCALE GENOMIC DNA]</scope>
    <source>
        <strain evidence="3">PLM3</strain>
    </source>
</reference>
<sequence length="539" mass="59864">MSKLASAIPASTVRAWPGLGHWNLYFMVKLALQWGGYLNIQILPNLLFAAFLLLPLNSRFSVNGRRLIAVPAAVALFYQDTWLPPLNNWVEWPSVADFFSSHLLGLAERLVDWNLVGWLLLLAVAYLFVQPWLRMTTLSLVGLAWLGCINLLALYPSHEPSTTPVSVSGDTVVGTSATVDTYLRQFYRAEAERRVTFTPSTTAAQPFDLVLINIDSMAWDDLDFSGLRDHPVLRQMDVLFDRFNSVASERIPATLRLLRAGCGQVPRSQLYVPAEEPCLLFDELGRQGFVGETLLNHTGQFEGFLSAVQTLGALPEPEINVSHLSPVLTGPDGSPVLRDGEVLDLWWQHRQAQPDQRVALFYNTLTLHEGNRLVTADGAGHRASYKARAQTLLDDLNGFIEQLAFSGRPVVVVMVPDRGAALRGDRMQFPGMREIPGPSITRVPVGIKLIGMGRNPRSTPLHISEPSSYLALAQIIDRLYASSSRAEDQLPDLQPLLKGLAQTSWVSESENSVVLDYAATPYVRIREKDAWLPYRAMSK</sequence>
<keyword evidence="1" id="KW-1133">Transmembrane helix</keyword>
<gene>
    <name evidence="2" type="primary">bcsG</name>
    <name evidence="2" type="ORF">CEQ51_08425</name>
</gene>
<dbReference type="NCBIfam" id="TIGR03368">
    <property type="entry name" value="cellulose_yhjU"/>
    <property type="match status" value="1"/>
</dbReference>
<name>A0A2Z4ZP91_9PSED</name>
<dbReference type="Pfam" id="PF11658">
    <property type="entry name" value="CBP_BcsG"/>
    <property type="match status" value="1"/>
</dbReference>
<keyword evidence="3" id="KW-1185">Reference proteome</keyword>
<dbReference type="EMBL" id="CP022202">
    <property type="protein sequence ID" value="AXA60095.1"/>
    <property type="molecule type" value="Genomic_DNA"/>
</dbReference>
<dbReference type="AlphaFoldDB" id="A0A2Z4ZP91"/>
<organism evidence="2 3">
    <name type="scientific">Pseudomonas thivervalensis</name>
    <dbReference type="NCBI Taxonomy" id="86265"/>
    <lineage>
        <taxon>Bacteria</taxon>
        <taxon>Pseudomonadati</taxon>
        <taxon>Pseudomonadota</taxon>
        <taxon>Gammaproteobacteria</taxon>
        <taxon>Pseudomonadales</taxon>
        <taxon>Pseudomonadaceae</taxon>
        <taxon>Pseudomonas</taxon>
    </lineage>
</organism>
<evidence type="ECO:0000313" key="2">
    <source>
        <dbReference type="EMBL" id="AXA60095.1"/>
    </source>
</evidence>
<feature type="transmembrane region" description="Helical" evidence="1">
    <location>
        <begin position="31"/>
        <end position="54"/>
    </location>
</feature>
<dbReference type="InterPro" id="IPR017744">
    <property type="entry name" value="BcsG"/>
</dbReference>
<keyword evidence="1" id="KW-0472">Membrane</keyword>
<proteinExistence type="predicted"/>
<dbReference type="Proteomes" id="UP000251666">
    <property type="component" value="Chromosome"/>
</dbReference>